<dbReference type="AlphaFoldDB" id="A0A0A6ZIX1"/>
<dbReference type="HAMAP" id="MF_01310">
    <property type="entry name" value="Ribosomal_uS11"/>
    <property type="match status" value="1"/>
</dbReference>
<evidence type="ECO:0000256" key="2">
    <source>
        <dbReference type="ARBA" id="ARBA00022980"/>
    </source>
</evidence>
<dbReference type="RefSeq" id="YP_009114026.1">
    <property type="nucleotide sequence ID" value="NC_026053.1"/>
</dbReference>
<sequence>MLSAKSKSLVLKILFTSTNILFCLTDIKGTVVFWTSVGAQKQKGAKKVTSTSVEIVLNYLFKEIKGLGCNYLHVQQKGFNKNKKLILRFFKQAKIEILSIYDQTSLPHNGCKLRKIKRI</sequence>
<keyword evidence="3" id="KW-0687">Ribonucleoprotein</keyword>
<dbReference type="SUPFAM" id="SSF53137">
    <property type="entry name" value="Translational machinery components"/>
    <property type="match status" value="1"/>
</dbReference>
<dbReference type="GO" id="GO:0005840">
    <property type="term" value="C:ribosome"/>
    <property type="evidence" value="ECO:0007669"/>
    <property type="project" value="UniProtKB-KW"/>
</dbReference>
<name>A0A0A6ZIX1_GELEL</name>
<dbReference type="InterPro" id="IPR001971">
    <property type="entry name" value="Ribosomal_uS11"/>
</dbReference>
<dbReference type="GO" id="GO:0006412">
    <property type="term" value="P:translation"/>
    <property type="evidence" value="ECO:0007669"/>
    <property type="project" value="InterPro"/>
</dbReference>
<keyword evidence="2 4" id="KW-0689">Ribosomal protein</keyword>
<dbReference type="EMBL" id="KF290995">
    <property type="protein sequence ID" value="AGW30465.1"/>
    <property type="molecule type" value="Genomic_DNA"/>
</dbReference>
<dbReference type="PIRSF" id="PIRSF002131">
    <property type="entry name" value="Ribosomal_S11"/>
    <property type="match status" value="1"/>
</dbReference>
<dbReference type="PANTHER" id="PTHR11759">
    <property type="entry name" value="40S RIBOSOMAL PROTEIN S14/30S RIBOSOMAL PROTEIN S11"/>
    <property type="match status" value="1"/>
</dbReference>
<dbReference type="Pfam" id="PF00411">
    <property type="entry name" value="Ribosomal_S11"/>
    <property type="match status" value="1"/>
</dbReference>
<dbReference type="GO" id="GO:0003735">
    <property type="term" value="F:structural constituent of ribosome"/>
    <property type="evidence" value="ECO:0007669"/>
    <property type="project" value="InterPro"/>
</dbReference>
<evidence type="ECO:0000313" key="4">
    <source>
        <dbReference type="EMBL" id="AGW30465.1"/>
    </source>
</evidence>
<organism evidence="4">
    <name type="scientific">Gelidium elegans</name>
    <name type="common">Red alga</name>
    <dbReference type="NCBI Taxonomy" id="37200"/>
    <lineage>
        <taxon>Eukaryota</taxon>
        <taxon>Rhodophyta</taxon>
        <taxon>Florideophyceae</taxon>
        <taxon>Rhodymeniophycidae</taxon>
        <taxon>Gelidiales</taxon>
        <taxon>Gelidiaceae</taxon>
        <taxon>Gelidium</taxon>
    </lineage>
</organism>
<keyword evidence="4" id="KW-0496">Mitochondrion</keyword>
<evidence type="ECO:0000256" key="1">
    <source>
        <dbReference type="ARBA" id="ARBA00006194"/>
    </source>
</evidence>
<accession>A0A0A6ZIX1</accession>
<protein>
    <submittedName>
        <fullName evidence="4">Ribosomal protein S11</fullName>
    </submittedName>
</protein>
<comment type="similarity">
    <text evidence="1">Belongs to the universal ribosomal protein uS11 family.</text>
</comment>
<reference evidence="4" key="1">
    <citation type="submission" date="2013-06" db="EMBL/GenBank/DDBJ databases">
        <title>Complete mitochondrion genomes reveal florideophycean red algal diversity.</title>
        <authorList>
            <person name="Yang E.C."/>
            <person name="Kim K.M."/>
            <person name="Boo S.M."/>
            <person name="Yoon H.S."/>
        </authorList>
    </citation>
    <scope>NUCLEOTIDE SEQUENCE</scope>
</reference>
<dbReference type="GeneID" id="22834538"/>
<dbReference type="GO" id="GO:1990904">
    <property type="term" value="C:ribonucleoprotein complex"/>
    <property type="evidence" value="ECO:0007669"/>
    <property type="project" value="UniProtKB-KW"/>
</dbReference>
<evidence type="ECO:0000256" key="3">
    <source>
        <dbReference type="ARBA" id="ARBA00023274"/>
    </source>
</evidence>
<dbReference type="Gene3D" id="3.30.420.80">
    <property type="entry name" value="Ribosomal protein S11"/>
    <property type="match status" value="1"/>
</dbReference>
<geneLocation type="mitochondrion" evidence="4"/>
<gene>
    <name evidence="4" type="primary">rps11</name>
    <name evidence="4" type="ORF">Geli.eleg.mt.24</name>
</gene>
<dbReference type="InterPro" id="IPR036967">
    <property type="entry name" value="Ribosomal_uS11_sf"/>
</dbReference>
<proteinExistence type="inferred from homology"/>